<name>A0A2G8LL44_STIJA</name>
<dbReference type="InterPro" id="IPR013783">
    <property type="entry name" value="Ig-like_fold"/>
</dbReference>
<accession>A0A2G8LL44</accession>
<reference evidence="2 3" key="1">
    <citation type="journal article" date="2017" name="PLoS Biol.">
        <title>The sea cucumber genome provides insights into morphological evolution and visceral regeneration.</title>
        <authorList>
            <person name="Zhang X."/>
            <person name="Sun L."/>
            <person name="Yuan J."/>
            <person name="Sun Y."/>
            <person name="Gao Y."/>
            <person name="Zhang L."/>
            <person name="Li S."/>
            <person name="Dai H."/>
            <person name="Hamel J.F."/>
            <person name="Liu C."/>
            <person name="Yu Y."/>
            <person name="Liu S."/>
            <person name="Lin W."/>
            <person name="Guo K."/>
            <person name="Jin S."/>
            <person name="Xu P."/>
            <person name="Storey K.B."/>
            <person name="Huan P."/>
            <person name="Zhang T."/>
            <person name="Zhou Y."/>
            <person name="Zhang J."/>
            <person name="Lin C."/>
            <person name="Li X."/>
            <person name="Xing L."/>
            <person name="Huo D."/>
            <person name="Sun M."/>
            <person name="Wang L."/>
            <person name="Mercier A."/>
            <person name="Li F."/>
            <person name="Yang H."/>
            <person name="Xiang J."/>
        </authorList>
    </citation>
    <scope>NUCLEOTIDE SEQUENCE [LARGE SCALE GENOMIC DNA]</scope>
    <source>
        <strain evidence="2">Shaxun</strain>
        <tissue evidence="2">Muscle</tissue>
    </source>
</reference>
<dbReference type="InterPro" id="IPR003961">
    <property type="entry name" value="FN3_dom"/>
</dbReference>
<dbReference type="OrthoDB" id="504170at2759"/>
<proteinExistence type="predicted"/>
<keyword evidence="3" id="KW-1185">Reference proteome</keyword>
<protein>
    <submittedName>
        <fullName evidence="2">Putative titin-like</fullName>
    </submittedName>
</protein>
<dbReference type="SUPFAM" id="SSF49265">
    <property type="entry name" value="Fibronectin type III"/>
    <property type="match status" value="1"/>
</dbReference>
<dbReference type="Gene3D" id="2.60.40.10">
    <property type="entry name" value="Immunoglobulins"/>
    <property type="match status" value="1"/>
</dbReference>
<evidence type="ECO:0000313" key="3">
    <source>
        <dbReference type="Proteomes" id="UP000230750"/>
    </source>
</evidence>
<gene>
    <name evidence="2" type="ORF">BSL78_02138</name>
</gene>
<dbReference type="EMBL" id="MRZV01000044">
    <property type="protein sequence ID" value="PIK60963.1"/>
    <property type="molecule type" value="Genomic_DNA"/>
</dbReference>
<organism evidence="2 3">
    <name type="scientific">Stichopus japonicus</name>
    <name type="common">Sea cucumber</name>
    <dbReference type="NCBI Taxonomy" id="307972"/>
    <lineage>
        <taxon>Eukaryota</taxon>
        <taxon>Metazoa</taxon>
        <taxon>Echinodermata</taxon>
        <taxon>Eleutherozoa</taxon>
        <taxon>Echinozoa</taxon>
        <taxon>Holothuroidea</taxon>
        <taxon>Aspidochirotacea</taxon>
        <taxon>Aspidochirotida</taxon>
        <taxon>Stichopodidae</taxon>
        <taxon>Apostichopus</taxon>
    </lineage>
</organism>
<dbReference type="Proteomes" id="UP000230750">
    <property type="component" value="Unassembled WGS sequence"/>
</dbReference>
<dbReference type="AlphaFoldDB" id="A0A2G8LL44"/>
<sequence length="107" mass="12376">MTDVGNFSINLSWYHQRTTAEPTSNATWWNGRQHLQELDKDWLIRQGYDLHSRRPEQDVEYHFRVRAENSNGVGPPLEGTRSIMIKSPHAAPSEPGLPEVHTIRVMK</sequence>
<dbReference type="InterPro" id="IPR036116">
    <property type="entry name" value="FN3_sf"/>
</dbReference>
<feature type="region of interest" description="Disordered" evidence="1">
    <location>
        <begin position="88"/>
        <end position="107"/>
    </location>
</feature>
<evidence type="ECO:0000313" key="2">
    <source>
        <dbReference type="EMBL" id="PIK60963.1"/>
    </source>
</evidence>
<dbReference type="STRING" id="307972.A0A2G8LL44"/>
<dbReference type="CDD" id="cd00063">
    <property type="entry name" value="FN3"/>
    <property type="match status" value="1"/>
</dbReference>
<evidence type="ECO:0000256" key="1">
    <source>
        <dbReference type="SAM" id="MobiDB-lite"/>
    </source>
</evidence>
<comment type="caution">
    <text evidence="2">The sequence shown here is derived from an EMBL/GenBank/DDBJ whole genome shotgun (WGS) entry which is preliminary data.</text>
</comment>